<dbReference type="Gene3D" id="3.30.420.10">
    <property type="entry name" value="Ribonuclease H-like superfamily/Ribonuclease H"/>
    <property type="match status" value="1"/>
</dbReference>
<dbReference type="InterPro" id="IPR047656">
    <property type="entry name" value="IS481-like_transpos"/>
</dbReference>
<proteinExistence type="predicted"/>
<accession>A0A4R5P9T7</accession>
<dbReference type="RefSeq" id="WP_078335098.1">
    <property type="nucleotide sequence ID" value="NZ_MAFQ01000009.1"/>
</dbReference>
<protein>
    <submittedName>
        <fullName evidence="2">IS481 family transposase</fullName>
    </submittedName>
</protein>
<evidence type="ECO:0000313" key="3">
    <source>
        <dbReference type="Proteomes" id="UP000295627"/>
    </source>
</evidence>
<dbReference type="PANTHER" id="PTHR35004:SF6">
    <property type="entry name" value="TRANSPOSASE"/>
    <property type="match status" value="1"/>
</dbReference>
<dbReference type="SUPFAM" id="SSF53098">
    <property type="entry name" value="Ribonuclease H-like"/>
    <property type="match status" value="1"/>
</dbReference>
<dbReference type="Pfam" id="PF13683">
    <property type="entry name" value="rve_3"/>
    <property type="match status" value="1"/>
</dbReference>
<dbReference type="NCBIfam" id="NF033577">
    <property type="entry name" value="transpos_IS481"/>
    <property type="match status" value="1"/>
</dbReference>
<organism evidence="2 3">
    <name type="scientific">Mycobacteroides franklinii</name>
    <dbReference type="NCBI Taxonomy" id="948102"/>
    <lineage>
        <taxon>Bacteria</taxon>
        <taxon>Bacillati</taxon>
        <taxon>Actinomycetota</taxon>
        <taxon>Actinomycetes</taxon>
        <taxon>Mycobacteriales</taxon>
        <taxon>Mycobacteriaceae</taxon>
        <taxon>Mycobacteroides</taxon>
    </lineage>
</organism>
<dbReference type="InterPro" id="IPR036397">
    <property type="entry name" value="RNaseH_sf"/>
</dbReference>
<dbReference type="PROSITE" id="PS50994">
    <property type="entry name" value="INTEGRASE"/>
    <property type="match status" value="1"/>
</dbReference>
<sequence length="397" mass="44432">MRELSVVEQRYQAVLAVISDGLSISQVASKVGVSRQTLHAWLARYEAQGLEGLADRSHRPASCPHQMPAQVEAAVLELRRSRPYWGPRRLVFELAKRNVRPVPSESAVYRALLRAGLIDPSLRDRRSRKWKRWERGTAMELWQMDVVGGFPLADGSCAKALTGVDDHSRMCVCARLMARERTKAVCDGLREAIASFGVPQQILTDNGKVFTGRFNHPPVEVLFDAICREHGIEHLLTRPRSPTTTGKIERFHRSLRVEFLSQAKPFVNLNAAQHALDEWVLDYNTNRPHQSLRMDTPAQRFTARSPVPPSWAPAAMASAADRGGRDWVSRTVTTNGVVCVSWQQVSVGRHHAGSRCDVHVDGELLRFWIGDNLVKTAARASTGAVRNKKACRTRDQT</sequence>
<dbReference type="GO" id="GO:0003676">
    <property type="term" value="F:nucleic acid binding"/>
    <property type="evidence" value="ECO:0007669"/>
    <property type="project" value="InterPro"/>
</dbReference>
<dbReference type="SUPFAM" id="SSF46689">
    <property type="entry name" value="Homeodomain-like"/>
    <property type="match status" value="1"/>
</dbReference>
<dbReference type="Proteomes" id="UP000295627">
    <property type="component" value="Unassembled WGS sequence"/>
</dbReference>
<dbReference type="Pfam" id="PF13565">
    <property type="entry name" value="HTH_32"/>
    <property type="match status" value="1"/>
</dbReference>
<dbReference type="InterPro" id="IPR001584">
    <property type="entry name" value="Integrase_cat-core"/>
</dbReference>
<dbReference type="Gene3D" id="1.10.10.60">
    <property type="entry name" value="Homeodomain-like"/>
    <property type="match status" value="1"/>
</dbReference>
<gene>
    <name evidence="2" type="ORF">EJ571_13320</name>
</gene>
<reference evidence="2 3" key="1">
    <citation type="journal article" date="2019" name="Sci. Rep.">
        <title>Extended insight into the Mycobacterium chelonae-abscessus complex through whole genome sequencing of Mycobacterium salmoniphilum outbreak and Mycobacterium salmoniphilum-like strains.</title>
        <authorList>
            <person name="Behra P.R.K."/>
            <person name="Das S."/>
            <person name="Pettersson B.M.F."/>
            <person name="Shirreff L."/>
            <person name="DuCote T."/>
            <person name="Jacobsson K.G."/>
            <person name="Ennis D.G."/>
            <person name="Kirsebom L.A."/>
        </authorList>
    </citation>
    <scope>NUCLEOTIDE SEQUENCE [LARGE SCALE GENOMIC DNA]</scope>
    <source>
        <strain evidence="2 3">DSM 45524</strain>
    </source>
</reference>
<dbReference type="InterPro" id="IPR012337">
    <property type="entry name" value="RNaseH-like_sf"/>
</dbReference>
<dbReference type="PANTHER" id="PTHR35004">
    <property type="entry name" value="TRANSPOSASE RV3428C-RELATED"/>
    <property type="match status" value="1"/>
</dbReference>
<dbReference type="InterPro" id="IPR009057">
    <property type="entry name" value="Homeodomain-like_sf"/>
</dbReference>
<evidence type="ECO:0000259" key="1">
    <source>
        <dbReference type="PROSITE" id="PS50994"/>
    </source>
</evidence>
<dbReference type="EMBL" id="RXLR01000015">
    <property type="protein sequence ID" value="TDH20959.1"/>
    <property type="molecule type" value="Genomic_DNA"/>
</dbReference>
<feature type="domain" description="Integrase catalytic" evidence="1">
    <location>
        <begin position="132"/>
        <end position="305"/>
    </location>
</feature>
<comment type="caution">
    <text evidence="2">The sequence shown here is derived from an EMBL/GenBank/DDBJ whole genome shotgun (WGS) entry which is preliminary data.</text>
</comment>
<dbReference type="AlphaFoldDB" id="A0A4R5P9T7"/>
<name>A0A4R5P9T7_9MYCO</name>
<dbReference type="GO" id="GO:0015074">
    <property type="term" value="P:DNA integration"/>
    <property type="evidence" value="ECO:0007669"/>
    <property type="project" value="InterPro"/>
</dbReference>
<evidence type="ECO:0000313" key="2">
    <source>
        <dbReference type="EMBL" id="TDH20959.1"/>
    </source>
</evidence>